<feature type="transmembrane region" description="Helical" evidence="1">
    <location>
        <begin position="77"/>
        <end position="97"/>
    </location>
</feature>
<feature type="transmembrane region" description="Helical" evidence="1">
    <location>
        <begin position="171"/>
        <end position="195"/>
    </location>
</feature>
<dbReference type="AlphaFoldDB" id="A0AAP8MH78"/>
<keyword evidence="1" id="KW-0812">Transmembrane</keyword>
<dbReference type="Pfam" id="PF11168">
    <property type="entry name" value="DUF2955"/>
    <property type="match status" value="1"/>
</dbReference>
<reference evidence="2 3" key="1">
    <citation type="submission" date="2018-01" db="EMBL/GenBank/DDBJ databases">
        <title>The draft genome sequence of Halioglobus japonicus S1-36.</title>
        <authorList>
            <person name="Du Z.-J."/>
            <person name="Shi M.-J."/>
        </authorList>
    </citation>
    <scope>NUCLEOTIDE SEQUENCE [LARGE SCALE GENOMIC DNA]</scope>
    <source>
        <strain evidence="2 3">S1-36</strain>
    </source>
</reference>
<dbReference type="EMBL" id="PKUR01000001">
    <property type="protein sequence ID" value="PLW87442.1"/>
    <property type="molecule type" value="Genomic_DNA"/>
</dbReference>
<keyword evidence="1" id="KW-0472">Membrane</keyword>
<sequence>MNLGTRRVFRLSFNISLALVAGYSMALSFPFMAPLFAFMLAAQPKPPPGVKGLIGLPLAVALCLGIGILITPLLSHYPFVGLLLVLLGLFLANYLTLNMGKGPVGALLTMGLTMITMVGQLGHSLAVLLIQELMIAIAIAIVCQWIVYPFFPEPDEPAPQPPPPEPVESRWQSARATLIVFPAYLLGLTNPTFYMPIIMKSVTLGQQTELTSVKGAGAELLGSTFMAGALAIVFWMCLKITPNLWMFFLWMLIFSVFIVSRLYGVVASRYPPTYWQNVMVTLLIFIGPAVADSANGKDPATAFAVRFGLFIFVALYAWVAMLFLEYLRQRQYQKNHARRLKHA</sequence>
<protein>
    <recommendedName>
        <fullName evidence="4">DUF2955 domain-containing protein</fullName>
    </recommendedName>
</protein>
<evidence type="ECO:0000256" key="1">
    <source>
        <dbReference type="SAM" id="Phobius"/>
    </source>
</evidence>
<feature type="transmembrane region" description="Helical" evidence="1">
    <location>
        <begin position="244"/>
        <end position="262"/>
    </location>
</feature>
<evidence type="ECO:0000313" key="3">
    <source>
        <dbReference type="Proteomes" id="UP000235162"/>
    </source>
</evidence>
<feature type="transmembrane region" description="Helical" evidence="1">
    <location>
        <begin position="133"/>
        <end position="151"/>
    </location>
</feature>
<dbReference type="InterPro" id="IPR022604">
    <property type="entry name" value="DUF2955"/>
</dbReference>
<name>A0AAP8MH78_9GAMM</name>
<feature type="transmembrane region" description="Helical" evidence="1">
    <location>
        <begin position="274"/>
        <end position="291"/>
    </location>
</feature>
<organism evidence="2 3">
    <name type="scientific">Halioglobus japonicus</name>
    <dbReference type="NCBI Taxonomy" id="930805"/>
    <lineage>
        <taxon>Bacteria</taxon>
        <taxon>Pseudomonadati</taxon>
        <taxon>Pseudomonadota</taxon>
        <taxon>Gammaproteobacteria</taxon>
        <taxon>Cellvibrionales</taxon>
        <taxon>Halieaceae</taxon>
        <taxon>Halioglobus</taxon>
    </lineage>
</organism>
<evidence type="ECO:0000313" key="2">
    <source>
        <dbReference type="EMBL" id="PLW87442.1"/>
    </source>
</evidence>
<comment type="caution">
    <text evidence="2">The sequence shown here is derived from an EMBL/GenBank/DDBJ whole genome shotgun (WGS) entry which is preliminary data.</text>
</comment>
<feature type="transmembrane region" description="Helical" evidence="1">
    <location>
        <begin position="216"/>
        <end position="238"/>
    </location>
</feature>
<feature type="transmembrane region" description="Helical" evidence="1">
    <location>
        <begin position="303"/>
        <end position="324"/>
    </location>
</feature>
<dbReference type="Proteomes" id="UP000235162">
    <property type="component" value="Unassembled WGS sequence"/>
</dbReference>
<dbReference type="RefSeq" id="WP_102106095.1">
    <property type="nucleotide sequence ID" value="NZ_BMYL01000001.1"/>
</dbReference>
<evidence type="ECO:0008006" key="4">
    <source>
        <dbReference type="Google" id="ProtNLM"/>
    </source>
</evidence>
<proteinExistence type="predicted"/>
<accession>A0AAP8MH78</accession>
<keyword evidence="1" id="KW-1133">Transmembrane helix</keyword>
<feature type="transmembrane region" description="Helical" evidence="1">
    <location>
        <begin position="103"/>
        <end position="121"/>
    </location>
</feature>
<feature type="transmembrane region" description="Helical" evidence="1">
    <location>
        <begin position="12"/>
        <end position="40"/>
    </location>
</feature>
<feature type="transmembrane region" description="Helical" evidence="1">
    <location>
        <begin position="52"/>
        <end position="70"/>
    </location>
</feature>
<keyword evidence="3" id="KW-1185">Reference proteome</keyword>
<gene>
    <name evidence="2" type="ORF">C0029_02300</name>
</gene>